<feature type="transmembrane region" description="Helical" evidence="1">
    <location>
        <begin position="34"/>
        <end position="62"/>
    </location>
</feature>
<keyword evidence="3" id="KW-1185">Reference proteome</keyword>
<sequence length="132" mass="14600">MSARQQLTGNAFFECKTNRLDTNKETRDDSHHPAFIISSISLFVTYLLFSIPLTSFITVVAIMCSRYVYTESYVNCTATPKHVITTYDPQPPCGKADCGGYKDVNFGKSTKKGGVCPLNAERVAEEQALCLT</sequence>
<evidence type="ECO:0000313" key="2">
    <source>
        <dbReference type="EMBL" id="KAF2845022.1"/>
    </source>
</evidence>
<keyword evidence="1" id="KW-0472">Membrane</keyword>
<organism evidence="2 3">
    <name type="scientific">Plenodomus tracheiphilus IPT5</name>
    <dbReference type="NCBI Taxonomy" id="1408161"/>
    <lineage>
        <taxon>Eukaryota</taxon>
        <taxon>Fungi</taxon>
        <taxon>Dikarya</taxon>
        <taxon>Ascomycota</taxon>
        <taxon>Pezizomycotina</taxon>
        <taxon>Dothideomycetes</taxon>
        <taxon>Pleosporomycetidae</taxon>
        <taxon>Pleosporales</taxon>
        <taxon>Pleosporineae</taxon>
        <taxon>Leptosphaeriaceae</taxon>
        <taxon>Plenodomus</taxon>
    </lineage>
</organism>
<dbReference type="EMBL" id="MU006356">
    <property type="protein sequence ID" value="KAF2845022.1"/>
    <property type="molecule type" value="Genomic_DNA"/>
</dbReference>
<reference evidence="2" key="1">
    <citation type="submission" date="2020-01" db="EMBL/GenBank/DDBJ databases">
        <authorList>
            <consortium name="DOE Joint Genome Institute"/>
            <person name="Haridas S."/>
            <person name="Albert R."/>
            <person name="Binder M."/>
            <person name="Bloem J."/>
            <person name="Labutti K."/>
            <person name="Salamov A."/>
            <person name="Andreopoulos B."/>
            <person name="Baker S.E."/>
            <person name="Barry K."/>
            <person name="Bills G."/>
            <person name="Bluhm B.H."/>
            <person name="Cannon C."/>
            <person name="Castanera R."/>
            <person name="Culley D.E."/>
            <person name="Daum C."/>
            <person name="Ezra D."/>
            <person name="Gonzalez J.B."/>
            <person name="Henrissat B."/>
            <person name="Kuo A."/>
            <person name="Liang C."/>
            <person name="Lipzen A."/>
            <person name="Lutzoni F."/>
            <person name="Magnuson J."/>
            <person name="Mondo S."/>
            <person name="Nolan M."/>
            <person name="Ohm R."/>
            <person name="Pangilinan J."/>
            <person name="Park H.-J."/>
            <person name="Ramirez L."/>
            <person name="Alfaro M."/>
            <person name="Sun H."/>
            <person name="Tritt A."/>
            <person name="Yoshinaga Y."/>
            <person name="Zwiers L.-H."/>
            <person name="Turgeon B.G."/>
            <person name="Goodwin S.B."/>
            <person name="Spatafora J.W."/>
            <person name="Crous P.W."/>
            <person name="Grigoriev I.V."/>
        </authorList>
    </citation>
    <scope>NUCLEOTIDE SEQUENCE</scope>
    <source>
        <strain evidence="2">IPT5</strain>
    </source>
</reference>
<protein>
    <submittedName>
        <fullName evidence="2">Uncharacterized protein</fullName>
    </submittedName>
</protein>
<evidence type="ECO:0000256" key="1">
    <source>
        <dbReference type="SAM" id="Phobius"/>
    </source>
</evidence>
<accession>A0A6A7APF8</accession>
<dbReference type="AlphaFoldDB" id="A0A6A7APF8"/>
<gene>
    <name evidence="2" type="ORF">T440DRAFT_472954</name>
</gene>
<name>A0A6A7APF8_9PLEO</name>
<keyword evidence="1" id="KW-1133">Transmembrane helix</keyword>
<evidence type="ECO:0000313" key="3">
    <source>
        <dbReference type="Proteomes" id="UP000799423"/>
    </source>
</evidence>
<proteinExistence type="predicted"/>
<dbReference type="Proteomes" id="UP000799423">
    <property type="component" value="Unassembled WGS sequence"/>
</dbReference>
<keyword evidence="1" id="KW-0812">Transmembrane</keyword>